<evidence type="ECO:0000313" key="2">
    <source>
        <dbReference type="EMBL" id="MFC7060213.1"/>
    </source>
</evidence>
<proteinExistence type="predicted"/>
<accession>A0ABD5W3W5</accession>
<reference evidence="4" key="2">
    <citation type="journal article" date="2019" name="Int. J. Syst. Evol. Microbiol.">
        <title>The Global Catalogue of Microorganisms (GCM) 10K type strain sequencing project: providing services to taxonomists for standard genome sequencing and annotation.</title>
        <authorList>
            <consortium name="The Broad Institute Genomics Platform"/>
            <consortium name="The Broad Institute Genome Sequencing Center for Infectious Disease"/>
            <person name="Wu L."/>
            <person name="Ma J."/>
        </authorList>
    </citation>
    <scope>NUCLEOTIDE SEQUENCE [LARGE SCALE GENOMIC DNA]</scope>
    <source>
        <strain evidence="4">JCM 30072</strain>
    </source>
</reference>
<sequence>MGIIDWDQDNNQITKGPDWEEFEPLLQLIAENKDSLPAGWFDDGKSE</sequence>
<dbReference type="EMBL" id="JBHSZI010000006">
    <property type="protein sequence ID" value="MFC7060213.1"/>
    <property type="molecule type" value="Genomic_DNA"/>
</dbReference>
<evidence type="ECO:0000313" key="1">
    <source>
        <dbReference type="EMBL" id="MFC7060093.1"/>
    </source>
</evidence>
<dbReference type="Proteomes" id="UP001596445">
    <property type="component" value="Unassembled WGS sequence"/>
</dbReference>
<organism evidence="3 4">
    <name type="scientific">Halovenus salina</name>
    <dbReference type="NCBI Taxonomy" id="1510225"/>
    <lineage>
        <taxon>Archaea</taxon>
        <taxon>Methanobacteriati</taxon>
        <taxon>Methanobacteriota</taxon>
        <taxon>Stenosarchaea group</taxon>
        <taxon>Halobacteria</taxon>
        <taxon>Halobacteriales</taxon>
        <taxon>Haloarculaceae</taxon>
        <taxon>Halovenus</taxon>
    </lineage>
</organism>
<dbReference type="RefSeq" id="WP_382187466.1">
    <property type="nucleotide sequence ID" value="NZ_JBHSZI010000006.1"/>
</dbReference>
<comment type="caution">
    <text evidence="3">The sequence shown here is derived from an EMBL/GenBank/DDBJ whole genome shotgun (WGS) entry which is preliminary data.</text>
</comment>
<dbReference type="AlphaFoldDB" id="A0ABD5W3W5"/>
<keyword evidence="4" id="KW-1185">Reference proteome</keyword>
<dbReference type="EMBL" id="JBHSZI010000006">
    <property type="protein sequence ID" value="MFC7060093.1"/>
    <property type="molecule type" value="Genomic_DNA"/>
</dbReference>
<evidence type="ECO:0000313" key="3">
    <source>
        <dbReference type="EMBL" id="MFC7060245.1"/>
    </source>
</evidence>
<name>A0ABD5W3W5_9EURY</name>
<evidence type="ECO:0000313" key="4">
    <source>
        <dbReference type="Proteomes" id="UP001596445"/>
    </source>
</evidence>
<reference evidence="3" key="1">
    <citation type="journal article" date="2014" name="Int. J. Syst. Evol. Microbiol.">
        <title>Complete genome sequence of Corynebacterium casei LMG S-19264T (=DSM 44701T), isolated from a smear-ripened cheese.</title>
        <authorList>
            <consortium name="US DOE Joint Genome Institute (JGI-PGF)"/>
            <person name="Walter F."/>
            <person name="Albersmeier A."/>
            <person name="Kalinowski J."/>
            <person name="Ruckert C."/>
        </authorList>
    </citation>
    <scope>NUCLEOTIDE SEQUENCE [LARGE SCALE GENOMIC DNA]</scope>
    <source>
        <strain evidence="3">CGMCC 1.12553</strain>
    </source>
</reference>
<reference evidence="3" key="3">
    <citation type="submission" date="2024-09" db="EMBL/GenBank/DDBJ databases">
        <authorList>
            <person name="Sun Q."/>
        </authorList>
    </citation>
    <scope>NUCLEOTIDE SEQUENCE</scope>
    <source>
        <strain evidence="3">CGMCC 1.12553</strain>
    </source>
</reference>
<gene>
    <name evidence="1" type="ORF">ACFQQG_20125</name>
    <name evidence="2" type="ORF">ACFQQG_20910</name>
    <name evidence="3" type="ORF">ACFQQG_21150</name>
</gene>
<dbReference type="EMBL" id="JBHSZI010000007">
    <property type="protein sequence ID" value="MFC7060245.1"/>
    <property type="molecule type" value="Genomic_DNA"/>
</dbReference>
<protein>
    <submittedName>
        <fullName evidence="3">Uncharacterized protein</fullName>
    </submittedName>
</protein>